<keyword evidence="3" id="KW-1185">Reference proteome</keyword>
<dbReference type="InterPro" id="IPR008983">
    <property type="entry name" value="Tumour_necrosis_fac-like_dom"/>
</dbReference>
<reference evidence="2" key="2">
    <citation type="submission" date="2020-11" db="EMBL/GenBank/DDBJ databases">
        <authorList>
            <person name="McCartney M.A."/>
            <person name="Auch B."/>
            <person name="Kono T."/>
            <person name="Mallez S."/>
            <person name="Becker A."/>
            <person name="Gohl D.M."/>
            <person name="Silverstein K.A.T."/>
            <person name="Koren S."/>
            <person name="Bechman K.B."/>
            <person name="Herman A."/>
            <person name="Abrahante J.E."/>
            <person name="Garbe J."/>
        </authorList>
    </citation>
    <scope>NUCLEOTIDE SEQUENCE</scope>
    <source>
        <strain evidence="2">Duluth1</strain>
        <tissue evidence="2">Whole animal</tissue>
    </source>
</reference>
<accession>A0A9D4FUZ0</accession>
<evidence type="ECO:0000259" key="1">
    <source>
        <dbReference type="Pfam" id="PF00386"/>
    </source>
</evidence>
<dbReference type="AlphaFoldDB" id="A0A9D4FUZ0"/>
<evidence type="ECO:0000313" key="2">
    <source>
        <dbReference type="EMBL" id="KAH3805463.1"/>
    </source>
</evidence>
<dbReference type="Pfam" id="PF00386">
    <property type="entry name" value="C1q"/>
    <property type="match status" value="1"/>
</dbReference>
<reference evidence="2" key="1">
    <citation type="journal article" date="2019" name="bioRxiv">
        <title>The Genome of the Zebra Mussel, Dreissena polymorpha: A Resource for Invasive Species Research.</title>
        <authorList>
            <person name="McCartney M.A."/>
            <person name="Auch B."/>
            <person name="Kono T."/>
            <person name="Mallez S."/>
            <person name="Zhang Y."/>
            <person name="Obille A."/>
            <person name="Becker A."/>
            <person name="Abrahante J.E."/>
            <person name="Garbe J."/>
            <person name="Badalamenti J.P."/>
            <person name="Herman A."/>
            <person name="Mangelson H."/>
            <person name="Liachko I."/>
            <person name="Sullivan S."/>
            <person name="Sone E.D."/>
            <person name="Koren S."/>
            <person name="Silverstein K.A.T."/>
            <person name="Beckman K.B."/>
            <person name="Gohl D.M."/>
        </authorList>
    </citation>
    <scope>NUCLEOTIDE SEQUENCE</scope>
    <source>
        <strain evidence="2">Duluth1</strain>
        <tissue evidence="2">Whole animal</tissue>
    </source>
</reference>
<proteinExistence type="predicted"/>
<organism evidence="2 3">
    <name type="scientific">Dreissena polymorpha</name>
    <name type="common">Zebra mussel</name>
    <name type="synonym">Mytilus polymorpha</name>
    <dbReference type="NCBI Taxonomy" id="45954"/>
    <lineage>
        <taxon>Eukaryota</taxon>
        <taxon>Metazoa</taxon>
        <taxon>Spiralia</taxon>
        <taxon>Lophotrochozoa</taxon>
        <taxon>Mollusca</taxon>
        <taxon>Bivalvia</taxon>
        <taxon>Autobranchia</taxon>
        <taxon>Heteroconchia</taxon>
        <taxon>Euheterodonta</taxon>
        <taxon>Imparidentia</taxon>
        <taxon>Neoheterodontei</taxon>
        <taxon>Myida</taxon>
        <taxon>Dreissenoidea</taxon>
        <taxon>Dreissenidae</taxon>
        <taxon>Dreissena</taxon>
    </lineage>
</organism>
<name>A0A9D4FUZ0_DREPO</name>
<dbReference type="EMBL" id="JAIWYP010000006">
    <property type="protein sequence ID" value="KAH3805463.1"/>
    <property type="molecule type" value="Genomic_DNA"/>
</dbReference>
<sequence>MNDHVEQFDSLTNSWPRDFDSRRNENPYKYGINETVVFELVVHNEVAGYDPNTGHFMAPEVGVYMFVLQYSTLLSNPDHFQIVKEGRELTKSLQSTCEWCLSVRAFALLALGDKVWVKSTSKDDHRYEATKSGCDQRLRNIITPMMTSVETVSMEVTLGCK</sequence>
<feature type="domain" description="C1q" evidence="1">
    <location>
        <begin position="23"/>
        <end position="128"/>
    </location>
</feature>
<dbReference type="InterPro" id="IPR001073">
    <property type="entry name" value="C1q_dom"/>
</dbReference>
<dbReference type="Gene3D" id="2.60.120.40">
    <property type="match status" value="1"/>
</dbReference>
<dbReference type="Proteomes" id="UP000828390">
    <property type="component" value="Unassembled WGS sequence"/>
</dbReference>
<gene>
    <name evidence="2" type="ORF">DPMN_133766</name>
</gene>
<dbReference type="SUPFAM" id="SSF49842">
    <property type="entry name" value="TNF-like"/>
    <property type="match status" value="1"/>
</dbReference>
<comment type="caution">
    <text evidence="2">The sequence shown here is derived from an EMBL/GenBank/DDBJ whole genome shotgun (WGS) entry which is preliminary data.</text>
</comment>
<protein>
    <recommendedName>
        <fullName evidence="1">C1q domain-containing protein</fullName>
    </recommendedName>
</protein>
<evidence type="ECO:0000313" key="3">
    <source>
        <dbReference type="Proteomes" id="UP000828390"/>
    </source>
</evidence>